<sequence length="392" mass="44545">MYCAYIHGCMICKISKFTFRGFPATSFLRPPWQYIMINHSHTPTHAYTTVEPRDSILPVTAAVAASAFESVACAAVPVTGVELHPPRIRIVTNCNAKWECMKRKFNEEKLLKEQENRSGAGTSICKKWIWYDYIKNFTSSKSTSRKCMSIRDNSRKTHEYMIAEKSKENSAIEADIDKSWASARIHACTLCFVQSPNPSRIDEHLMKNLDCNKRFQLEVAPRRTQNSLCCASVRENVDTIFTAMVTGSIYMELIRYRLPLLCCDMIIESGINFTAQRSNRESTLLPKDRIGNQLYCPKIESGISPETPSRPGARLVYTTCAICEITNLKRIYNFDIHAKHRTLTSRTVCVCVHEYAFLEPDGSARLCNSTERHVGCVHGRNDESIVPEPRTC</sequence>
<dbReference type="AlphaFoldDB" id="A0A6H5IS22"/>
<gene>
    <name evidence="1" type="ORF">TBRA_LOCUS12046</name>
</gene>
<dbReference type="Proteomes" id="UP000479190">
    <property type="component" value="Unassembled WGS sequence"/>
</dbReference>
<dbReference type="EMBL" id="CADCXV010001016">
    <property type="protein sequence ID" value="CAB0040323.1"/>
    <property type="molecule type" value="Genomic_DNA"/>
</dbReference>
<protein>
    <submittedName>
        <fullName evidence="1">Uncharacterized protein</fullName>
    </submittedName>
</protein>
<reference evidence="1 2" key="1">
    <citation type="submission" date="2020-02" db="EMBL/GenBank/DDBJ databases">
        <authorList>
            <person name="Ferguson B K."/>
        </authorList>
    </citation>
    <scope>NUCLEOTIDE SEQUENCE [LARGE SCALE GENOMIC DNA]</scope>
</reference>
<accession>A0A6H5IS22</accession>
<keyword evidence="2" id="KW-1185">Reference proteome</keyword>
<organism evidence="1 2">
    <name type="scientific">Trichogramma brassicae</name>
    <dbReference type="NCBI Taxonomy" id="86971"/>
    <lineage>
        <taxon>Eukaryota</taxon>
        <taxon>Metazoa</taxon>
        <taxon>Ecdysozoa</taxon>
        <taxon>Arthropoda</taxon>
        <taxon>Hexapoda</taxon>
        <taxon>Insecta</taxon>
        <taxon>Pterygota</taxon>
        <taxon>Neoptera</taxon>
        <taxon>Endopterygota</taxon>
        <taxon>Hymenoptera</taxon>
        <taxon>Apocrita</taxon>
        <taxon>Proctotrupomorpha</taxon>
        <taxon>Chalcidoidea</taxon>
        <taxon>Trichogrammatidae</taxon>
        <taxon>Trichogramma</taxon>
    </lineage>
</organism>
<proteinExistence type="predicted"/>
<name>A0A6H5IS22_9HYME</name>
<evidence type="ECO:0000313" key="1">
    <source>
        <dbReference type="EMBL" id="CAB0040323.1"/>
    </source>
</evidence>
<evidence type="ECO:0000313" key="2">
    <source>
        <dbReference type="Proteomes" id="UP000479190"/>
    </source>
</evidence>